<dbReference type="EMBL" id="LS483468">
    <property type="protein sequence ID" value="SQI28333.1"/>
    <property type="molecule type" value="Genomic_DNA"/>
</dbReference>
<accession>A0A2X4TN59</accession>
<dbReference type="STRING" id="1219011.GCA_001895045_01076"/>
<name>A0A2X4TN59_9NOCA</name>
<protein>
    <recommendedName>
        <fullName evidence="3">Site-specific recombinase XerD</fullName>
    </recommendedName>
</protein>
<sequence>MTIRRGTPQPNGEFGPRVAAALAGRGIHAPEPLVIAAAERIIPAPRRNGALRFLTSDTFTPSRIPADTPTVVQQLLAHLDRHGVTGIGLPICPGCRTAKVVKMRDEQGRRICFRCTQLSAYGECPSCLRRKKLVATGIEGRPVCQRCGPDGAPTFECTACAKTVTVASRVDGRWHCLNCYPRPARRCVSCGHDKKIATTILTGPHCFACRNRVLRNPAPCPGCGWIRILAFLGDTATAICAGCAGQPARYACRRCGGEEHHYGRLCARCVLDDRCTELLTGPDGTISEPMRALRDHLCTRPRPAQIIKWLRRGPHIDLLCEIASGRTPLTAASFVRPCGDKGLDYLHALLVDAGVISRDRATADLLEAWTVRIIADAPVGHRRLLATYVRWVLLRRASYDSRAGDITPGAADHVKAATRGLIAFLTWLDEQNTPLDAVTQGQVEQFLTVRSAQRWLPQFLGWAHERGLAPQLEVPVLTPGLPNVTASERDHEHTIATLVRDETIALDVRLPSLLIAVYGLPASRILRLRREQLHDTGEAIDLNVSDRPLRLPEPLADLTRTYVARHPDVGPQDWLFPGRQPGRPRNTLYLTRQLRMLGTSISALQKTARFRLAGAVPAKVLADMLGFRVNTFETYAHLAAGTRGDYPGLRHHDVAPHSMS</sequence>
<evidence type="ECO:0000313" key="1">
    <source>
        <dbReference type="EMBL" id="SQI28333.1"/>
    </source>
</evidence>
<gene>
    <name evidence="1" type="ORF">NCTC10994_00077</name>
</gene>
<reference evidence="1 2" key="1">
    <citation type="submission" date="2018-06" db="EMBL/GenBank/DDBJ databases">
        <authorList>
            <consortium name="Pathogen Informatics"/>
            <person name="Doyle S."/>
        </authorList>
    </citation>
    <scope>NUCLEOTIDE SEQUENCE [LARGE SCALE GENOMIC DNA]</scope>
    <source>
        <strain evidence="1 2">NCTC10994</strain>
    </source>
</reference>
<dbReference type="GO" id="GO:0003677">
    <property type="term" value="F:DNA binding"/>
    <property type="evidence" value="ECO:0007669"/>
    <property type="project" value="InterPro"/>
</dbReference>
<dbReference type="SUPFAM" id="SSF56349">
    <property type="entry name" value="DNA breaking-rejoining enzymes"/>
    <property type="match status" value="1"/>
</dbReference>
<proteinExistence type="predicted"/>
<dbReference type="KEGG" id="rcr:NCTC10994_00077"/>
<evidence type="ECO:0008006" key="3">
    <source>
        <dbReference type="Google" id="ProtNLM"/>
    </source>
</evidence>
<dbReference type="AlphaFoldDB" id="A0A2X4TN59"/>
<keyword evidence="2" id="KW-1185">Reference proteome</keyword>
<dbReference type="InterPro" id="IPR011010">
    <property type="entry name" value="DNA_brk_join_enz"/>
</dbReference>
<dbReference type="Proteomes" id="UP000249091">
    <property type="component" value="Chromosome 1"/>
</dbReference>
<evidence type="ECO:0000313" key="2">
    <source>
        <dbReference type="Proteomes" id="UP000249091"/>
    </source>
</evidence>
<dbReference type="RefSeq" id="WP_072699087.1">
    <property type="nucleotide sequence ID" value="NZ_JAFBBL010000001.1"/>
</dbReference>
<organism evidence="1 2">
    <name type="scientific">Rhodococcus coprophilus</name>
    <dbReference type="NCBI Taxonomy" id="38310"/>
    <lineage>
        <taxon>Bacteria</taxon>
        <taxon>Bacillati</taxon>
        <taxon>Actinomycetota</taxon>
        <taxon>Actinomycetes</taxon>
        <taxon>Mycobacteriales</taxon>
        <taxon>Nocardiaceae</taxon>
        <taxon>Rhodococcus</taxon>
    </lineage>
</organism>